<evidence type="ECO:0000256" key="2">
    <source>
        <dbReference type="ARBA" id="ARBA00022516"/>
    </source>
</evidence>
<evidence type="ECO:0000256" key="1">
    <source>
        <dbReference type="ARBA" id="ARBA00001946"/>
    </source>
</evidence>
<sequence>MTSAPPDRPVPPCPTVAAQPQRLLIIHNPIAGQRRRRRYAGFLAALRRQGVEIEDQPTTRRGDAERLVASLQPSPGTIVAAAGGDGTINEVINGLMANPSARELPLAILPLGTANVLAAEIGLRCDAESVGRYICGGHARPITLGRVNGRYFVMMAGVGFDAQVVADVNLPLKRRLGKLAYVLKTLQLLGHYSFPRYDLRCDGRRIAAASAVVANGRYYGGRLLMAPAADLTQPDLEVVVLTRSGRLQVLRYGAALLFGLLPKLRDVQTLTAREIHIDGPAGEPLQADGDIVARLPAKIETVPQALRLWVPGPVSHSSDASSI</sequence>
<dbReference type="PANTHER" id="PTHR12358">
    <property type="entry name" value="SPHINGOSINE KINASE"/>
    <property type="match status" value="1"/>
</dbReference>
<organism evidence="13 14">
    <name type="scientific">Aquibaculum arenosum</name>
    <dbReference type="NCBI Taxonomy" id="3032591"/>
    <lineage>
        <taxon>Bacteria</taxon>
        <taxon>Pseudomonadati</taxon>
        <taxon>Pseudomonadota</taxon>
        <taxon>Alphaproteobacteria</taxon>
        <taxon>Rhodospirillales</taxon>
        <taxon>Rhodovibrionaceae</taxon>
        <taxon>Aquibaculum</taxon>
    </lineage>
</organism>
<keyword evidence="11" id="KW-1208">Phospholipid metabolism</keyword>
<proteinExistence type="predicted"/>
<dbReference type="GO" id="GO:0016301">
    <property type="term" value="F:kinase activity"/>
    <property type="evidence" value="ECO:0007669"/>
    <property type="project" value="UniProtKB-KW"/>
</dbReference>
<dbReference type="InterPro" id="IPR005218">
    <property type="entry name" value="Diacylglycerol/lipid_kinase"/>
</dbReference>
<accession>A0ABT5YPJ4</accession>
<comment type="cofactor">
    <cofactor evidence="1">
        <name>Mg(2+)</name>
        <dbReference type="ChEBI" id="CHEBI:18420"/>
    </cofactor>
</comment>
<dbReference type="Gene3D" id="2.60.200.40">
    <property type="match status" value="1"/>
</dbReference>
<evidence type="ECO:0000256" key="10">
    <source>
        <dbReference type="ARBA" id="ARBA00023209"/>
    </source>
</evidence>
<dbReference type="InterPro" id="IPR045540">
    <property type="entry name" value="YegS/DAGK_C"/>
</dbReference>
<dbReference type="InterPro" id="IPR016064">
    <property type="entry name" value="NAD/diacylglycerol_kinase_sf"/>
</dbReference>
<keyword evidence="4" id="KW-0479">Metal-binding</keyword>
<evidence type="ECO:0000256" key="11">
    <source>
        <dbReference type="ARBA" id="ARBA00023264"/>
    </source>
</evidence>
<name>A0ABT5YPJ4_9PROT</name>
<dbReference type="Proteomes" id="UP001215503">
    <property type="component" value="Unassembled WGS sequence"/>
</dbReference>
<keyword evidence="5" id="KW-0547">Nucleotide-binding</keyword>
<reference evidence="13 14" key="1">
    <citation type="submission" date="2023-03" db="EMBL/GenBank/DDBJ databases">
        <title>Fodinicurvata sp. CAU 1616 isolated from sea sendiment.</title>
        <authorList>
            <person name="Kim W."/>
        </authorList>
    </citation>
    <scope>NUCLEOTIDE SEQUENCE [LARGE SCALE GENOMIC DNA]</scope>
    <source>
        <strain evidence="13 14">CAU 1616</strain>
    </source>
</reference>
<dbReference type="PROSITE" id="PS50146">
    <property type="entry name" value="DAGK"/>
    <property type="match status" value="1"/>
</dbReference>
<keyword evidence="14" id="KW-1185">Reference proteome</keyword>
<keyword evidence="9" id="KW-0443">Lipid metabolism</keyword>
<evidence type="ECO:0000256" key="5">
    <source>
        <dbReference type="ARBA" id="ARBA00022741"/>
    </source>
</evidence>
<evidence type="ECO:0000313" key="14">
    <source>
        <dbReference type="Proteomes" id="UP001215503"/>
    </source>
</evidence>
<dbReference type="SMART" id="SM00046">
    <property type="entry name" value="DAGKc"/>
    <property type="match status" value="1"/>
</dbReference>
<dbReference type="SUPFAM" id="SSF111331">
    <property type="entry name" value="NAD kinase/diacylglycerol kinase-like"/>
    <property type="match status" value="1"/>
</dbReference>
<evidence type="ECO:0000256" key="6">
    <source>
        <dbReference type="ARBA" id="ARBA00022777"/>
    </source>
</evidence>
<dbReference type="EMBL" id="JARHUD010000008">
    <property type="protein sequence ID" value="MDF2096890.1"/>
    <property type="molecule type" value="Genomic_DNA"/>
</dbReference>
<dbReference type="Pfam" id="PF19279">
    <property type="entry name" value="YegS_C"/>
    <property type="match status" value="1"/>
</dbReference>
<dbReference type="InterPro" id="IPR050187">
    <property type="entry name" value="Lipid_Phosphate_FormReg"/>
</dbReference>
<comment type="caution">
    <text evidence="13">The sequence shown here is derived from an EMBL/GenBank/DDBJ whole genome shotgun (WGS) entry which is preliminary data.</text>
</comment>
<gene>
    <name evidence="13" type="ORF">P2G67_12985</name>
</gene>
<dbReference type="Pfam" id="PF00781">
    <property type="entry name" value="DAGK_cat"/>
    <property type="match status" value="1"/>
</dbReference>
<keyword evidence="2" id="KW-0444">Lipid biosynthesis</keyword>
<evidence type="ECO:0000256" key="4">
    <source>
        <dbReference type="ARBA" id="ARBA00022723"/>
    </source>
</evidence>
<evidence type="ECO:0000256" key="9">
    <source>
        <dbReference type="ARBA" id="ARBA00023098"/>
    </source>
</evidence>
<keyword evidence="8" id="KW-0460">Magnesium</keyword>
<keyword evidence="3" id="KW-0808">Transferase</keyword>
<feature type="domain" description="DAGKc" evidence="12">
    <location>
        <begin position="18"/>
        <end position="151"/>
    </location>
</feature>
<keyword evidence="6 13" id="KW-0418">Kinase</keyword>
<evidence type="ECO:0000313" key="13">
    <source>
        <dbReference type="EMBL" id="MDF2096890.1"/>
    </source>
</evidence>
<dbReference type="NCBIfam" id="TIGR00147">
    <property type="entry name" value="YegS/Rv2252/BmrU family lipid kinase"/>
    <property type="match status" value="1"/>
</dbReference>
<dbReference type="InterPro" id="IPR001206">
    <property type="entry name" value="Diacylglycerol_kinase_cat_dom"/>
</dbReference>
<evidence type="ECO:0000256" key="8">
    <source>
        <dbReference type="ARBA" id="ARBA00022842"/>
    </source>
</evidence>
<dbReference type="RefSeq" id="WP_275823657.1">
    <property type="nucleotide sequence ID" value="NZ_JARHUD010000008.1"/>
</dbReference>
<evidence type="ECO:0000256" key="7">
    <source>
        <dbReference type="ARBA" id="ARBA00022840"/>
    </source>
</evidence>
<dbReference type="InterPro" id="IPR017438">
    <property type="entry name" value="ATP-NAD_kinase_N"/>
</dbReference>
<keyword evidence="10" id="KW-0594">Phospholipid biosynthesis</keyword>
<dbReference type="PANTHER" id="PTHR12358:SF106">
    <property type="entry name" value="LIPID KINASE YEGS"/>
    <property type="match status" value="1"/>
</dbReference>
<dbReference type="Gene3D" id="3.40.50.10330">
    <property type="entry name" value="Probable inorganic polyphosphate/atp-NAD kinase, domain 1"/>
    <property type="match status" value="1"/>
</dbReference>
<evidence type="ECO:0000259" key="12">
    <source>
        <dbReference type="PROSITE" id="PS50146"/>
    </source>
</evidence>
<protein>
    <submittedName>
        <fullName evidence="13">Diacylglycerol kinase family lipid kinase</fullName>
    </submittedName>
</protein>
<keyword evidence="7" id="KW-0067">ATP-binding</keyword>
<evidence type="ECO:0000256" key="3">
    <source>
        <dbReference type="ARBA" id="ARBA00022679"/>
    </source>
</evidence>